<feature type="coiled-coil region" evidence="3">
    <location>
        <begin position="349"/>
        <end position="376"/>
    </location>
</feature>
<dbReference type="InterPro" id="IPR010158">
    <property type="entry name" value="Amidase_Cbmase"/>
</dbReference>
<dbReference type="NCBIfam" id="TIGR01879">
    <property type="entry name" value="hydantase"/>
    <property type="match status" value="1"/>
</dbReference>
<protein>
    <recommendedName>
        <fullName evidence="7">Peptidase M20 dimerisation domain-containing protein</fullName>
    </recommendedName>
</protein>
<evidence type="ECO:0000313" key="5">
    <source>
        <dbReference type="EMBL" id="VUC23412.1"/>
    </source>
</evidence>
<sequence length="451" mass="49281">MSIHVADSRGKSLFPTEAGPFQPDQSRQDVSLYQPANIPTIDQIKGDIAYKCVANTKRLWRDIHYTAQWGAIPNSTGMARLTLSDDDKKVRDYFVGEARSIGCSVKIDQMGNTFAILPGYNNSIPPIGMGSHLDTQPAGGRYDGILGVLSALEVLRTIKSSGVKTYAPVAAINWTNEEGARFTPGCSGSAVWATHMPISKFHSLTDSSTNFTMREALDRIGYLGSIPASHEVNRLSAHVELHIEQRRVLQDTGRKIGIVTAIQGIRWYQISIVGKRAHAGSTPMAQRADALVAAASIILFVNKKAREIGAVATVGVLTLDRPSSNTVPGVATFSLDLRHQSETLLEDFESSIRIQLDRLRAEAVKLEAARLELRMERIWHSPAVRLDDSVISCIRKATSHVVGDDLTMDMISLAGHDSALTAIRVPTAMIFVPSKDGISHAPEEFTSEEEW</sequence>
<feature type="compositionally biased region" description="Basic and acidic residues" evidence="4">
    <location>
        <begin position="1"/>
        <end position="10"/>
    </location>
</feature>
<dbReference type="InterPro" id="IPR002933">
    <property type="entry name" value="Peptidase_M20"/>
</dbReference>
<comment type="similarity">
    <text evidence="1">Belongs to the peptidase M20A family.</text>
</comment>
<dbReference type="CDD" id="cd03884">
    <property type="entry name" value="M20_bAS"/>
    <property type="match status" value="1"/>
</dbReference>
<dbReference type="PIRSF" id="PIRSF001235">
    <property type="entry name" value="Amidase_carbamoylase"/>
    <property type="match status" value="1"/>
</dbReference>
<evidence type="ECO:0000256" key="4">
    <source>
        <dbReference type="SAM" id="MobiDB-lite"/>
    </source>
</evidence>
<accession>A0ABY6TZP7</accession>
<dbReference type="EMBL" id="CABFNS010000705">
    <property type="protein sequence ID" value="VUC23412.1"/>
    <property type="molecule type" value="Genomic_DNA"/>
</dbReference>
<dbReference type="Gene3D" id="3.40.630.10">
    <property type="entry name" value="Zn peptidases"/>
    <property type="match status" value="1"/>
</dbReference>
<comment type="caution">
    <text evidence="5">The sequence shown here is derived from an EMBL/GenBank/DDBJ whole genome shotgun (WGS) entry which is preliminary data.</text>
</comment>
<keyword evidence="2" id="KW-0378">Hydrolase</keyword>
<evidence type="ECO:0000256" key="3">
    <source>
        <dbReference type="SAM" id="Coils"/>
    </source>
</evidence>
<keyword evidence="3" id="KW-0175">Coiled coil</keyword>
<evidence type="ECO:0000313" key="6">
    <source>
        <dbReference type="Proteomes" id="UP000766486"/>
    </source>
</evidence>
<dbReference type="SUPFAM" id="SSF53187">
    <property type="entry name" value="Zn-dependent exopeptidases"/>
    <property type="match status" value="1"/>
</dbReference>
<dbReference type="PANTHER" id="PTHR32494">
    <property type="entry name" value="ALLANTOATE DEIMINASE-RELATED"/>
    <property type="match status" value="1"/>
</dbReference>
<evidence type="ECO:0000256" key="1">
    <source>
        <dbReference type="ARBA" id="ARBA00006247"/>
    </source>
</evidence>
<evidence type="ECO:0000256" key="2">
    <source>
        <dbReference type="ARBA" id="ARBA00022801"/>
    </source>
</evidence>
<organism evidence="5 6">
    <name type="scientific">Bionectria ochroleuca</name>
    <name type="common">Gliocladium roseum</name>
    <dbReference type="NCBI Taxonomy" id="29856"/>
    <lineage>
        <taxon>Eukaryota</taxon>
        <taxon>Fungi</taxon>
        <taxon>Dikarya</taxon>
        <taxon>Ascomycota</taxon>
        <taxon>Pezizomycotina</taxon>
        <taxon>Sordariomycetes</taxon>
        <taxon>Hypocreomycetidae</taxon>
        <taxon>Hypocreales</taxon>
        <taxon>Bionectriaceae</taxon>
        <taxon>Clonostachys</taxon>
    </lineage>
</organism>
<proteinExistence type="inferred from homology"/>
<gene>
    <name evidence="5" type="ORF">CLO192961_LOCUS117189</name>
</gene>
<name>A0ABY6TZP7_BIOOC</name>
<dbReference type="SUPFAM" id="SSF55031">
    <property type="entry name" value="Bacterial exopeptidase dimerisation domain"/>
    <property type="match status" value="1"/>
</dbReference>
<feature type="region of interest" description="Disordered" evidence="4">
    <location>
        <begin position="1"/>
        <end position="27"/>
    </location>
</feature>
<dbReference type="Gene3D" id="3.30.70.360">
    <property type="match status" value="1"/>
</dbReference>
<keyword evidence="6" id="KW-1185">Reference proteome</keyword>
<dbReference type="PANTHER" id="PTHR32494:SF5">
    <property type="entry name" value="ALLANTOATE AMIDOHYDROLASE"/>
    <property type="match status" value="1"/>
</dbReference>
<dbReference type="Pfam" id="PF01546">
    <property type="entry name" value="Peptidase_M20"/>
    <property type="match status" value="1"/>
</dbReference>
<reference evidence="5 6" key="1">
    <citation type="submission" date="2019-06" db="EMBL/GenBank/DDBJ databases">
        <authorList>
            <person name="Broberg M."/>
        </authorList>
    </citation>
    <scope>NUCLEOTIDE SEQUENCE [LARGE SCALE GENOMIC DNA]</scope>
</reference>
<dbReference type="Proteomes" id="UP000766486">
    <property type="component" value="Unassembled WGS sequence"/>
</dbReference>
<evidence type="ECO:0008006" key="7">
    <source>
        <dbReference type="Google" id="ProtNLM"/>
    </source>
</evidence>
<dbReference type="InterPro" id="IPR036264">
    <property type="entry name" value="Bact_exopeptidase_dim_dom"/>
</dbReference>